<name>A0A109RF20_9LACT</name>
<dbReference type="SUPFAM" id="SSF141000">
    <property type="entry name" value="Glu-tRNAGln amidotransferase C subunit"/>
    <property type="match status" value="1"/>
</dbReference>
<accession>A0A109RF20</accession>
<comment type="catalytic activity">
    <reaction evidence="4 6">
        <text>L-aspartyl-tRNA(Asn) + L-glutamine + ATP + H2O = L-asparaginyl-tRNA(Asn) + L-glutamate + ADP + phosphate + 2 H(+)</text>
        <dbReference type="Rhea" id="RHEA:14513"/>
        <dbReference type="Rhea" id="RHEA-COMP:9674"/>
        <dbReference type="Rhea" id="RHEA-COMP:9677"/>
        <dbReference type="ChEBI" id="CHEBI:15377"/>
        <dbReference type="ChEBI" id="CHEBI:15378"/>
        <dbReference type="ChEBI" id="CHEBI:29985"/>
        <dbReference type="ChEBI" id="CHEBI:30616"/>
        <dbReference type="ChEBI" id="CHEBI:43474"/>
        <dbReference type="ChEBI" id="CHEBI:58359"/>
        <dbReference type="ChEBI" id="CHEBI:78515"/>
        <dbReference type="ChEBI" id="CHEBI:78516"/>
        <dbReference type="ChEBI" id="CHEBI:456216"/>
    </reaction>
</comment>
<reference evidence="8 10" key="3">
    <citation type="submission" date="2017-12" db="EMBL/GenBank/DDBJ databases">
        <title>Phylogenetic diversity of female urinary microbiome.</title>
        <authorList>
            <person name="Thomas-White K."/>
            <person name="Wolfe A.J."/>
        </authorList>
    </citation>
    <scope>NUCLEOTIDE SEQUENCE [LARGE SCALE GENOMIC DNA]</scope>
    <source>
        <strain evidence="8 10">UMB0139</strain>
    </source>
</reference>
<dbReference type="GO" id="GO:0050567">
    <property type="term" value="F:glutaminyl-tRNA synthase (glutamine-hydrolyzing) activity"/>
    <property type="evidence" value="ECO:0007669"/>
    <property type="project" value="UniProtKB-UniRule"/>
</dbReference>
<evidence type="ECO:0000313" key="7">
    <source>
        <dbReference type="EMBL" id="AMB94330.1"/>
    </source>
</evidence>
<dbReference type="GO" id="GO:0006450">
    <property type="term" value="P:regulation of translational fidelity"/>
    <property type="evidence" value="ECO:0007669"/>
    <property type="project" value="InterPro"/>
</dbReference>
<evidence type="ECO:0000256" key="1">
    <source>
        <dbReference type="ARBA" id="ARBA00010757"/>
    </source>
</evidence>
<evidence type="ECO:0000313" key="8">
    <source>
        <dbReference type="EMBL" id="PKZ22509.1"/>
    </source>
</evidence>
<dbReference type="InterPro" id="IPR036113">
    <property type="entry name" value="Asp/Glu-ADT_sf_sub_c"/>
</dbReference>
<dbReference type="GO" id="GO:0016740">
    <property type="term" value="F:transferase activity"/>
    <property type="evidence" value="ECO:0007669"/>
    <property type="project" value="UniProtKB-KW"/>
</dbReference>
<dbReference type="OrthoDB" id="9813938at2"/>
<keyword evidence="6" id="KW-0648">Protein biosynthesis</keyword>
<keyword evidence="6" id="KW-0547">Nucleotide-binding</keyword>
<evidence type="ECO:0000256" key="2">
    <source>
        <dbReference type="ARBA" id="ARBA00011123"/>
    </source>
</evidence>
<evidence type="ECO:0000313" key="10">
    <source>
        <dbReference type="Proteomes" id="UP000234239"/>
    </source>
</evidence>
<comment type="catalytic activity">
    <reaction evidence="5 6">
        <text>L-glutamyl-tRNA(Gln) + L-glutamine + ATP + H2O = L-glutaminyl-tRNA(Gln) + L-glutamate + ADP + phosphate + H(+)</text>
        <dbReference type="Rhea" id="RHEA:17521"/>
        <dbReference type="Rhea" id="RHEA-COMP:9681"/>
        <dbReference type="Rhea" id="RHEA-COMP:9684"/>
        <dbReference type="ChEBI" id="CHEBI:15377"/>
        <dbReference type="ChEBI" id="CHEBI:15378"/>
        <dbReference type="ChEBI" id="CHEBI:29985"/>
        <dbReference type="ChEBI" id="CHEBI:30616"/>
        <dbReference type="ChEBI" id="CHEBI:43474"/>
        <dbReference type="ChEBI" id="CHEBI:58359"/>
        <dbReference type="ChEBI" id="CHEBI:78520"/>
        <dbReference type="ChEBI" id="CHEBI:78521"/>
        <dbReference type="ChEBI" id="CHEBI:456216"/>
    </reaction>
</comment>
<proteinExistence type="inferred from homology"/>
<dbReference type="HAMAP" id="MF_00122">
    <property type="entry name" value="GatC"/>
    <property type="match status" value="1"/>
</dbReference>
<dbReference type="Proteomes" id="UP000234239">
    <property type="component" value="Unassembled WGS sequence"/>
</dbReference>
<keyword evidence="6" id="KW-0436">Ligase</keyword>
<comment type="function">
    <text evidence="3 6">Allows the formation of correctly charged Asn-tRNA(Asn) or Gln-tRNA(Gln) through the transamidation of misacylated Asp-tRNA(Asn) or Glu-tRNA(Gln) in organisms which lack either or both of asparaginyl-tRNA or glutaminyl-tRNA synthetases. The reaction takes place in the presence of glutamine and ATP through an activated phospho-Asp-tRNA(Asn) or phospho-Glu-tRNA(Gln).</text>
</comment>
<dbReference type="InterPro" id="IPR003837">
    <property type="entry name" value="GatC"/>
</dbReference>
<dbReference type="AlphaFoldDB" id="A0A109RF20"/>
<evidence type="ECO:0000256" key="6">
    <source>
        <dbReference type="HAMAP-Rule" id="MF_00122"/>
    </source>
</evidence>
<dbReference type="GO" id="GO:0070681">
    <property type="term" value="P:glutaminyl-tRNAGln biosynthesis via transamidation"/>
    <property type="evidence" value="ECO:0007669"/>
    <property type="project" value="TreeGrafter"/>
</dbReference>
<dbReference type="GeneID" id="92903606"/>
<dbReference type="NCBIfam" id="TIGR00135">
    <property type="entry name" value="gatC"/>
    <property type="match status" value="1"/>
</dbReference>
<dbReference type="EMBL" id="CP014160">
    <property type="protein sequence ID" value="AMB94330.1"/>
    <property type="molecule type" value="Genomic_DNA"/>
</dbReference>
<protein>
    <recommendedName>
        <fullName evidence="6">Aspartyl/glutamyl-tRNA(Asn/Gln) amidotransferase subunit C</fullName>
        <shortName evidence="6">Asp/Glu-ADT subunit C</shortName>
        <ecNumber evidence="6">6.3.5.-</ecNumber>
    </recommendedName>
</protein>
<comment type="subunit">
    <text evidence="2 6">Heterotrimer of A, B and C subunits.</text>
</comment>
<dbReference type="PANTHER" id="PTHR15004:SF0">
    <property type="entry name" value="GLUTAMYL-TRNA(GLN) AMIDOTRANSFERASE SUBUNIT C, MITOCHONDRIAL"/>
    <property type="match status" value="1"/>
</dbReference>
<dbReference type="PANTHER" id="PTHR15004">
    <property type="entry name" value="GLUTAMYL-TRNA(GLN) AMIDOTRANSFERASE SUBUNIT C, MITOCHONDRIAL"/>
    <property type="match status" value="1"/>
</dbReference>
<dbReference type="EC" id="6.3.5.-" evidence="6"/>
<keyword evidence="6" id="KW-0067">ATP-binding</keyword>
<dbReference type="Proteomes" id="UP000069912">
    <property type="component" value="Chromosome"/>
</dbReference>
<dbReference type="RefSeq" id="WP_067974773.1">
    <property type="nucleotide sequence ID" value="NZ_CAJHKN010000002.1"/>
</dbReference>
<evidence type="ECO:0000256" key="5">
    <source>
        <dbReference type="ARBA" id="ARBA00047913"/>
    </source>
</evidence>
<comment type="similarity">
    <text evidence="1 6">Belongs to the GatC family.</text>
</comment>
<gene>
    <name evidence="6" type="primary">gatC</name>
    <name evidence="7" type="ORF">AWM72_05935</name>
    <name evidence="8" type="ORF">CYJ28_05170</name>
</gene>
<keyword evidence="7" id="KW-0808">Transferase</keyword>
<reference evidence="7 9" key="1">
    <citation type="journal article" date="2016" name="Genome Announc.">
        <title>Complete Genome Sequences of Aerococcus christensenii CCUG 28831T, Aerococcus sanguinicola CCUG 43001T, Aerococcus urinae CCUG 36881T, Aerococcus urinaeequi CCUG 28094T, Aerococcus urinaehominis CCUG 42038 BT, and Aerococcus viridans CCUG 4311T.</title>
        <authorList>
            <person name="Carkaci D."/>
            <person name="Dargis R."/>
            <person name="Nielsen X.C."/>
            <person name="Skovgaard O."/>
            <person name="Fuursted K."/>
            <person name="Christensen J.J."/>
        </authorList>
    </citation>
    <scope>NUCLEOTIDE SEQUENCE [LARGE SCALE GENOMIC DNA]</scope>
    <source>
        <strain evidence="7 9">CCUG43001</strain>
    </source>
</reference>
<evidence type="ECO:0000256" key="4">
    <source>
        <dbReference type="ARBA" id="ARBA00047380"/>
    </source>
</evidence>
<evidence type="ECO:0000256" key="3">
    <source>
        <dbReference type="ARBA" id="ARBA00024799"/>
    </source>
</evidence>
<organism evidence="7 9">
    <name type="scientific">Aerococcus sanguinicola</name>
    <dbReference type="NCBI Taxonomy" id="119206"/>
    <lineage>
        <taxon>Bacteria</taxon>
        <taxon>Bacillati</taxon>
        <taxon>Bacillota</taxon>
        <taxon>Bacilli</taxon>
        <taxon>Lactobacillales</taxon>
        <taxon>Aerococcaceae</taxon>
        <taxon>Aerococcus</taxon>
    </lineage>
</organism>
<dbReference type="Gene3D" id="1.10.20.60">
    <property type="entry name" value="Glu-tRNAGln amidotransferase C subunit, N-terminal domain"/>
    <property type="match status" value="1"/>
</dbReference>
<evidence type="ECO:0000313" key="9">
    <source>
        <dbReference type="Proteomes" id="UP000069912"/>
    </source>
</evidence>
<dbReference type="Pfam" id="PF02686">
    <property type="entry name" value="GatC"/>
    <property type="match status" value="1"/>
</dbReference>
<dbReference type="KEGG" id="asan:AWM72_05935"/>
<reference evidence="9" key="2">
    <citation type="submission" date="2016-01" db="EMBL/GenBank/DDBJ databases">
        <title>Six Aerococcus type strain genome sequencing and assembly using PacBio and Illumina Hiseq.</title>
        <authorList>
            <person name="Carkaci D."/>
            <person name="Dargis R."/>
            <person name="Nielsen X.C."/>
            <person name="Skovgaard O."/>
            <person name="Fuursted K."/>
            <person name="Christensen J.J."/>
        </authorList>
    </citation>
    <scope>NUCLEOTIDE SEQUENCE [LARGE SCALE GENOMIC DNA]</scope>
    <source>
        <strain evidence="9">CCUG43001</strain>
    </source>
</reference>
<dbReference type="GO" id="GO:0005524">
    <property type="term" value="F:ATP binding"/>
    <property type="evidence" value="ECO:0007669"/>
    <property type="project" value="UniProtKB-KW"/>
</dbReference>
<sequence length="101" mass="11289">MEVNKDLIQHVAKLAKLSFTDEEIDKITDKFENIIHMVDQLEEVDTTDTPIMTWGIDLENVLREDEPVPGPGADVLLKNAQTPRDGFIGVPTVIDESEDNA</sequence>
<keyword evidence="9" id="KW-1185">Reference proteome</keyword>
<dbReference type="EMBL" id="PKGY01000002">
    <property type="protein sequence ID" value="PKZ22509.1"/>
    <property type="molecule type" value="Genomic_DNA"/>
</dbReference>
<dbReference type="GO" id="GO:0006412">
    <property type="term" value="P:translation"/>
    <property type="evidence" value="ECO:0007669"/>
    <property type="project" value="UniProtKB-UniRule"/>
</dbReference>